<organism evidence="1 2">
    <name type="scientific">Eumeta variegata</name>
    <name type="common">Bagworm moth</name>
    <name type="synonym">Eumeta japonica</name>
    <dbReference type="NCBI Taxonomy" id="151549"/>
    <lineage>
        <taxon>Eukaryota</taxon>
        <taxon>Metazoa</taxon>
        <taxon>Ecdysozoa</taxon>
        <taxon>Arthropoda</taxon>
        <taxon>Hexapoda</taxon>
        <taxon>Insecta</taxon>
        <taxon>Pterygota</taxon>
        <taxon>Neoptera</taxon>
        <taxon>Endopterygota</taxon>
        <taxon>Lepidoptera</taxon>
        <taxon>Glossata</taxon>
        <taxon>Ditrysia</taxon>
        <taxon>Tineoidea</taxon>
        <taxon>Psychidae</taxon>
        <taxon>Oiketicinae</taxon>
        <taxon>Eumeta</taxon>
    </lineage>
</organism>
<dbReference type="EMBL" id="BGZK01005533">
    <property type="protein sequence ID" value="GBP14439.1"/>
    <property type="molecule type" value="Genomic_DNA"/>
</dbReference>
<dbReference type="OrthoDB" id="7762859at2759"/>
<name>A0A4C1TIR1_EUMVA</name>
<dbReference type="Proteomes" id="UP000299102">
    <property type="component" value="Unassembled WGS sequence"/>
</dbReference>
<reference evidence="1 2" key="1">
    <citation type="journal article" date="2019" name="Commun. Biol.">
        <title>The bagworm genome reveals a unique fibroin gene that provides high tensile strength.</title>
        <authorList>
            <person name="Kono N."/>
            <person name="Nakamura H."/>
            <person name="Ohtoshi R."/>
            <person name="Tomita M."/>
            <person name="Numata K."/>
            <person name="Arakawa K."/>
        </authorList>
    </citation>
    <scope>NUCLEOTIDE SEQUENCE [LARGE SCALE GENOMIC DNA]</scope>
</reference>
<accession>A0A4C1TIR1</accession>
<comment type="caution">
    <text evidence="1">The sequence shown here is derived from an EMBL/GenBank/DDBJ whole genome shotgun (WGS) entry which is preliminary data.</text>
</comment>
<proteinExistence type="predicted"/>
<evidence type="ECO:0000313" key="2">
    <source>
        <dbReference type="Proteomes" id="UP000299102"/>
    </source>
</evidence>
<sequence>MQSAIKCSIDSSSIPQNLHVSVPFYVGACCSIQKDVQSCDFDSLDEAALSKKQELLEKLYVNFEAVQGLLEHKDRNEMESTLPAEASAICTTFLEAFDTQQQLSSFAILSDAPCPRRDTSLSYRLFASMT</sequence>
<protein>
    <submittedName>
        <fullName evidence="1">Uncharacterized protein</fullName>
    </submittedName>
</protein>
<keyword evidence="2" id="KW-1185">Reference proteome</keyword>
<dbReference type="AlphaFoldDB" id="A0A4C1TIR1"/>
<gene>
    <name evidence="1" type="ORF">EVAR_72606_1</name>
</gene>
<evidence type="ECO:0000313" key="1">
    <source>
        <dbReference type="EMBL" id="GBP14439.1"/>
    </source>
</evidence>